<proteinExistence type="predicted"/>
<sequence length="292" mass="32664">MSSGDAGQEPTPIFVLYHYVPSLPAALIFTAILGLSSAAHTWQIVRTKTWYFIPMLIGVLMEAIGYVGRIMSHYDNMALGPYIMQTLLILIAPALIAASIYMILGRLIVMVEGEEYSLVRIKWLTKTFVLGDVVSFLMQSAGGGLMAANYEMMHTGERIIIVGLIVQLLWFGFFIVTSFVFHIRIARSPTSASLRHQAPVSWKTMLYVLYAASLLIMIRSIFRLVEYIQGNGGYLLRHEAYLYIFDAVLMSIAVILFNVFHPSKVLVTQPDHKGYTSSTSSNVETYQMVQGV</sequence>
<comment type="subcellular location">
    <subcellularLocation>
        <location evidence="1">Membrane</location>
        <topology evidence="1">Multi-pass membrane protein</topology>
    </subcellularLocation>
</comment>
<dbReference type="GO" id="GO:0016020">
    <property type="term" value="C:membrane"/>
    <property type="evidence" value="ECO:0007669"/>
    <property type="project" value="UniProtKB-SubCell"/>
</dbReference>
<gene>
    <name evidence="6" type="primary">RTA3_1</name>
    <name evidence="6" type="ORF">VNI00_003970</name>
</gene>
<evidence type="ECO:0000256" key="1">
    <source>
        <dbReference type="ARBA" id="ARBA00004141"/>
    </source>
</evidence>
<dbReference type="InterPro" id="IPR007568">
    <property type="entry name" value="RTA1"/>
</dbReference>
<keyword evidence="6" id="KW-0946">Virion</keyword>
<comment type="caution">
    <text evidence="6">The sequence shown here is derived from an EMBL/GenBank/DDBJ whole genome shotgun (WGS) entry which is preliminary data.</text>
</comment>
<feature type="transmembrane region" description="Helical" evidence="5">
    <location>
        <begin position="242"/>
        <end position="260"/>
    </location>
</feature>
<dbReference type="Proteomes" id="UP001383192">
    <property type="component" value="Unassembled WGS sequence"/>
</dbReference>
<dbReference type="AlphaFoldDB" id="A0AAW0DNC3"/>
<keyword evidence="4 5" id="KW-0472">Membrane</keyword>
<evidence type="ECO:0000256" key="2">
    <source>
        <dbReference type="ARBA" id="ARBA00022692"/>
    </source>
</evidence>
<feature type="transmembrane region" description="Helical" evidence="5">
    <location>
        <begin position="204"/>
        <end position="222"/>
    </location>
</feature>
<evidence type="ECO:0000256" key="4">
    <source>
        <dbReference type="ARBA" id="ARBA00023136"/>
    </source>
</evidence>
<keyword evidence="7" id="KW-1185">Reference proteome</keyword>
<keyword evidence="3 5" id="KW-1133">Transmembrane helix</keyword>
<feature type="transmembrane region" description="Helical" evidence="5">
    <location>
        <begin position="159"/>
        <end position="183"/>
    </location>
</feature>
<dbReference type="EMBL" id="JAYKXP010000010">
    <property type="protein sequence ID" value="KAK7053344.1"/>
    <property type="molecule type" value="Genomic_DNA"/>
</dbReference>
<accession>A0AAW0DNC3</accession>
<dbReference type="PANTHER" id="PTHR31465">
    <property type="entry name" value="PROTEIN RTA1-RELATED"/>
    <property type="match status" value="1"/>
</dbReference>
<evidence type="ECO:0000256" key="5">
    <source>
        <dbReference type="SAM" id="Phobius"/>
    </source>
</evidence>
<keyword evidence="2 5" id="KW-0812">Transmembrane</keyword>
<feature type="transmembrane region" description="Helical" evidence="5">
    <location>
        <begin position="82"/>
        <end position="104"/>
    </location>
</feature>
<protein>
    <submittedName>
        <fullName evidence="6">Envelope glycoprotein</fullName>
    </submittedName>
</protein>
<evidence type="ECO:0000313" key="6">
    <source>
        <dbReference type="EMBL" id="KAK7053344.1"/>
    </source>
</evidence>
<keyword evidence="6" id="KW-0261">Viral envelope protein</keyword>
<dbReference type="Pfam" id="PF04479">
    <property type="entry name" value="RTA1"/>
    <property type="match status" value="1"/>
</dbReference>
<name>A0AAW0DNC3_9AGAR</name>
<organism evidence="6 7">
    <name type="scientific">Paramarasmius palmivorus</name>
    <dbReference type="NCBI Taxonomy" id="297713"/>
    <lineage>
        <taxon>Eukaryota</taxon>
        <taxon>Fungi</taxon>
        <taxon>Dikarya</taxon>
        <taxon>Basidiomycota</taxon>
        <taxon>Agaricomycotina</taxon>
        <taxon>Agaricomycetes</taxon>
        <taxon>Agaricomycetidae</taxon>
        <taxon>Agaricales</taxon>
        <taxon>Marasmiineae</taxon>
        <taxon>Marasmiaceae</taxon>
        <taxon>Paramarasmius</taxon>
    </lineage>
</organism>
<feature type="transmembrane region" description="Helical" evidence="5">
    <location>
        <begin position="16"/>
        <end position="38"/>
    </location>
</feature>
<dbReference type="PANTHER" id="PTHR31465:SF1">
    <property type="entry name" value="PROTEIN RTA1-RELATED"/>
    <property type="match status" value="1"/>
</dbReference>
<evidence type="ECO:0000256" key="3">
    <source>
        <dbReference type="ARBA" id="ARBA00022989"/>
    </source>
</evidence>
<evidence type="ECO:0000313" key="7">
    <source>
        <dbReference type="Proteomes" id="UP001383192"/>
    </source>
</evidence>
<reference evidence="6 7" key="1">
    <citation type="submission" date="2024-01" db="EMBL/GenBank/DDBJ databases">
        <title>A draft genome for a cacao thread blight-causing isolate of Paramarasmius palmivorus.</title>
        <authorList>
            <person name="Baruah I.K."/>
            <person name="Bukari Y."/>
            <person name="Amoako-Attah I."/>
            <person name="Meinhardt L.W."/>
            <person name="Bailey B.A."/>
            <person name="Cohen S.P."/>
        </authorList>
    </citation>
    <scope>NUCLEOTIDE SEQUENCE [LARGE SCALE GENOMIC DNA]</scope>
    <source>
        <strain evidence="6 7">GH-12</strain>
    </source>
</reference>
<feature type="transmembrane region" description="Helical" evidence="5">
    <location>
        <begin position="124"/>
        <end position="147"/>
    </location>
</feature>
<feature type="transmembrane region" description="Helical" evidence="5">
    <location>
        <begin position="50"/>
        <end position="70"/>
    </location>
</feature>